<reference evidence="1 2" key="1">
    <citation type="submission" date="2016-03" db="EMBL/GenBank/DDBJ databases">
        <title>Choanephora cucurbitarum.</title>
        <authorList>
            <person name="Min B."/>
            <person name="Park H."/>
            <person name="Park J.-H."/>
            <person name="Shin H.-D."/>
            <person name="Choi I.-G."/>
        </authorList>
    </citation>
    <scope>NUCLEOTIDE SEQUENCE [LARGE SCALE GENOMIC DNA]</scope>
    <source>
        <strain evidence="1 2">KUS-F28377</strain>
    </source>
</reference>
<evidence type="ECO:0000313" key="1">
    <source>
        <dbReference type="EMBL" id="OBZ81538.1"/>
    </source>
</evidence>
<dbReference type="Proteomes" id="UP000093000">
    <property type="component" value="Unassembled WGS sequence"/>
</dbReference>
<accession>A0A1C7MXM9</accession>
<organism evidence="1 2">
    <name type="scientific">Choanephora cucurbitarum</name>
    <dbReference type="NCBI Taxonomy" id="101091"/>
    <lineage>
        <taxon>Eukaryota</taxon>
        <taxon>Fungi</taxon>
        <taxon>Fungi incertae sedis</taxon>
        <taxon>Mucoromycota</taxon>
        <taxon>Mucoromycotina</taxon>
        <taxon>Mucoromycetes</taxon>
        <taxon>Mucorales</taxon>
        <taxon>Mucorineae</taxon>
        <taxon>Choanephoraceae</taxon>
        <taxon>Choanephoroideae</taxon>
        <taxon>Choanephora</taxon>
    </lineage>
</organism>
<protein>
    <submittedName>
        <fullName evidence="1">Uncharacterized protein</fullName>
    </submittedName>
</protein>
<dbReference type="EMBL" id="LUGH01001161">
    <property type="protein sequence ID" value="OBZ81538.1"/>
    <property type="molecule type" value="Genomic_DNA"/>
</dbReference>
<dbReference type="InParanoid" id="A0A1C7MXM9"/>
<dbReference type="OrthoDB" id="10541052at2759"/>
<dbReference type="AlphaFoldDB" id="A0A1C7MXM9"/>
<comment type="caution">
    <text evidence="1">The sequence shown here is derived from an EMBL/GenBank/DDBJ whole genome shotgun (WGS) entry which is preliminary data.</text>
</comment>
<name>A0A1C7MXM9_9FUNG</name>
<evidence type="ECO:0000313" key="2">
    <source>
        <dbReference type="Proteomes" id="UP000093000"/>
    </source>
</evidence>
<sequence>METYALEKELKQFISAEKIARLHIFLVRFKVQIFKEPSSSVRNFKSVWIRRFKTSYKEIKDVELNEKSPLLPDGQFFQAFFDEMPKADECTATKSMTKKVLYINHQNAHDNDLEWFVGGEDLSSTLMKYRNNAIEIALNNEAMTDKHLMLLNYIFFFDKANTTINELGMLDKLVDIKRQLNRSYGYSAIDHNLSMLCYRLVQVCVGYDQDEDIEEVLLEERLKAKKEKDQDKTLLLSLFEVYYEKMKRINFTTEQSYVDYVLSPLFEHFFDSIHGTEHHRTFGESP</sequence>
<keyword evidence="2" id="KW-1185">Reference proteome</keyword>
<gene>
    <name evidence="1" type="ORF">A0J61_10415</name>
</gene>
<proteinExistence type="predicted"/>